<protein>
    <submittedName>
        <fullName evidence="2">GNAT family N-acetyltransferase</fullName>
    </submittedName>
</protein>
<dbReference type="EMBL" id="WBZC01000010">
    <property type="protein sequence ID" value="KAB3537297.1"/>
    <property type="molecule type" value="Genomic_DNA"/>
</dbReference>
<dbReference type="GO" id="GO:0016747">
    <property type="term" value="F:acyltransferase activity, transferring groups other than amino-acyl groups"/>
    <property type="evidence" value="ECO:0007669"/>
    <property type="project" value="InterPro"/>
</dbReference>
<dbReference type="SUPFAM" id="SSF55729">
    <property type="entry name" value="Acyl-CoA N-acyltransferases (Nat)"/>
    <property type="match status" value="1"/>
</dbReference>
<keyword evidence="3" id="KW-1185">Reference proteome</keyword>
<evidence type="ECO:0000259" key="1">
    <source>
        <dbReference type="PROSITE" id="PS51186"/>
    </source>
</evidence>
<dbReference type="RefSeq" id="WP_151860128.1">
    <property type="nucleotide sequence ID" value="NZ_WBZC01000010.1"/>
</dbReference>
<dbReference type="InterPro" id="IPR016181">
    <property type="entry name" value="Acyl_CoA_acyltransferase"/>
</dbReference>
<sequence length="183" mass="21393">MENIIYRNLTIEECVRIKEMNPYQYINRAWREVDGKRQLVEIDYHDTDWPNGYEHHYNDLKQTIMEGGIAIGAFNDNKLISFITLNSTTFGCRYKHVLLDQLFVSLDSRGKGIGKKLFMLSVEEAKKWKIDKLYICAGSAEETIAFYFALGCKEAEEINKELYESDPRDLQLDFEINKAINMN</sequence>
<evidence type="ECO:0000313" key="2">
    <source>
        <dbReference type="EMBL" id="KAB3537297.1"/>
    </source>
</evidence>
<dbReference type="OrthoDB" id="8116556at2"/>
<dbReference type="PROSITE" id="PS51186">
    <property type="entry name" value="GNAT"/>
    <property type="match status" value="1"/>
</dbReference>
<reference evidence="2 3" key="1">
    <citation type="submission" date="2019-10" db="EMBL/GenBank/DDBJ databases">
        <title>Alkaliphilus serpentinus sp. nov. and Alkaliphilus pronyensis sp. nov., two novel anaerobic alkaliphilic species isolated from the serpentinized-hosted hydrothermal field of the Prony Bay (New Caledonia).</title>
        <authorList>
            <person name="Postec A."/>
        </authorList>
    </citation>
    <scope>NUCLEOTIDE SEQUENCE [LARGE SCALE GENOMIC DNA]</scope>
    <source>
        <strain evidence="2 3">LacV</strain>
    </source>
</reference>
<accession>A0A6I0FDI4</accession>
<gene>
    <name evidence="2" type="ORF">F8154_03115</name>
</gene>
<dbReference type="Gene3D" id="3.40.630.30">
    <property type="match status" value="1"/>
</dbReference>
<dbReference type="CDD" id="cd04301">
    <property type="entry name" value="NAT_SF"/>
    <property type="match status" value="1"/>
</dbReference>
<organism evidence="2 3">
    <name type="scientific">Alkaliphilus pronyensis</name>
    <dbReference type="NCBI Taxonomy" id="1482732"/>
    <lineage>
        <taxon>Bacteria</taxon>
        <taxon>Bacillati</taxon>
        <taxon>Bacillota</taxon>
        <taxon>Clostridia</taxon>
        <taxon>Peptostreptococcales</taxon>
        <taxon>Natronincolaceae</taxon>
        <taxon>Alkaliphilus</taxon>
    </lineage>
</organism>
<keyword evidence="2" id="KW-0808">Transferase</keyword>
<name>A0A6I0FDI4_9FIRM</name>
<proteinExistence type="predicted"/>
<comment type="caution">
    <text evidence="2">The sequence shown here is derived from an EMBL/GenBank/DDBJ whole genome shotgun (WGS) entry which is preliminary data.</text>
</comment>
<evidence type="ECO:0000313" key="3">
    <source>
        <dbReference type="Proteomes" id="UP000432715"/>
    </source>
</evidence>
<feature type="domain" description="N-acetyltransferase" evidence="1">
    <location>
        <begin position="4"/>
        <end position="175"/>
    </location>
</feature>
<dbReference type="InterPro" id="IPR000182">
    <property type="entry name" value="GNAT_dom"/>
</dbReference>
<dbReference type="Pfam" id="PF00583">
    <property type="entry name" value="Acetyltransf_1"/>
    <property type="match status" value="1"/>
</dbReference>
<dbReference type="Proteomes" id="UP000432715">
    <property type="component" value="Unassembled WGS sequence"/>
</dbReference>
<dbReference type="AlphaFoldDB" id="A0A6I0FDI4"/>